<organism evidence="7 8">
    <name type="scientific">Pogona vitticeps</name>
    <name type="common">central bearded dragon</name>
    <dbReference type="NCBI Taxonomy" id="103695"/>
    <lineage>
        <taxon>Eukaryota</taxon>
        <taxon>Metazoa</taxon>
        <taxon>Chordata</taxon>
        <taxon>Craniata</taxon>
        <taxon>Vertebrata</taxon>
        <taxon>Euteleostomi</taxon>
        <taxon>Lepidosauria</taxon>
        <taxon>Squamata</taxon>
        <taxon>Bifurcata</taxon>
        <taxon>Unidentata</taxon>
        <taxon>Episquamata</taxon>
        <taxon>Toxicofera</taxon>
        <taxon>Iguania</taxon>
        <taxon>Acrodonta</taxon>
        <taxon>Agamidae</taxon>
        <taxon>Amphibolurinae</taxon>
        <taxon>Pogona</taxon>
    </lineage>
</organism>
<comment type="similarity">
    <text evidence="2">Belongs to the MS4A family.</text>
</comment>
<dbReference type="RefSeq" id="XP_072836225.1">
    <property type="nucleotide sequence ID" value="XM_072980124.1"/>
</dbReference>
<proteinExistence type="inferred from homology"/>
<feature type="transmembrane region" description="Helical" evidence="6">
    <location>
        <begin position="85"/>
        <end position="104"/>
    </location>
</feature>
<feature type="transmembrane region" description="Helical" evidence="6">
    <location>
        <begin position="50"/>
        <end position="73"/>
    </location>
</feature>
<protein>
    <submittedName>
        <fullName evidence="8 9">Membrane-spanning 4-domains subfamily A member 4D-like isoform X1</fullName>
    </submittedName>
</protein>
<evidence type="ECO:0000256" key="3">
    <source>
        <dbReference type="ARBA" id="ARBA00022692"/>
    </source>
</evidence>
<keyword evidence="3 6" id="KW-0812">Transmembrane</keyword>
<keyword evidence="7" id="KW-1185">Reference proteome</keyword>
<keyword evidence="4 6" id="KW-1133">Transmembrane helix</keyword>
<keyword evidence="5 6" id="KW-0472">Membrane</keyword>
<evidence type="ECO:0000256" key="1">
    <source>
        <dbReference type="ARBA" id="ARBA00004141"/>
    </source>
</evidence>
<evidence type="ECO:0000313" key="9">
    <source>
        <dbReference type="RefSeq" id="XP_072836225.1"/>
    </source>
</evidence>
<dbReference type="Proteomes" id="UP001652642">
    <property type="component" value="Chromosome 9"/>
</dbReference>
<sequence length="246" mass="26414">MHSQSRRSWFPNTSMHSSLMAPQLSQSSASDETKPSLSGPLKKFYLGEPLALGITQILIGITVVAFGIVLDISHGWVSEYASTKTPYWTGILYLISGALSVAAAKNPRIPLVKGMLGMNVVSAVAASVGIIALIFTVMHFQPKWYSSDPCTPGLDEILCIERHQAINNTAYGVTAILLAFNVIEFCITISSSAFGCETLCRDNYPDTIVVVYQHVTSDKTVTQVAPEDPCSSLSLTLPSLTGDPTA</sequence>
<evidence type="ECO:0000313" key="10">
    <source>
        <dbReference type="RefSeq" id="XP_072836227.1"/>
    </source>
</evidence>
<gene>
    <name evidence="8 9 10" type="primary">LOC110071081</name>
</gene>
<dbReference type="RefSeq" id="XP_072836227.1">
    <property type="nucleotide sequence ID" value="XM_072980126.1"/>
</dbReference>
<dbReference type="RefSeq" id="XP_072836224.1">
    <property type="nucleotide sequence ID" value="XM_072980123.1"/>
</dbReference>
<dbReference type="PANTHER" id="PTHR23320:SF128">
    <property type="entry name" value="MEMBRANE-SPANNING 4-DOMAINS SUBFAMILY A MEMBER 4A"/>
    <property type="match status" value="1"/>
</dbReference>
<evidence type="ECO:0000256" key="5">
    <source>
        <dbReference type="ARBA" id="ARBA00023136"/>
    </source>
</evidence>
<evidence type="ECO:0000313" key="7">
    <source>
        <dbReference type="Proteomes" id="UP001652642"/>
    </source>
</evidence>
<reference evidence="8 9" key="1">
    <citation type="submission" date="2025-05" db="UniProtKB">
        <authorList>
            <consortium name="RefSeq"/>
        </authorList>
    </citation>
    <scope>IDENTIFICATION</scope>
</reference>
<evidence type="ECO:0000256" key="2">
    <source>
        <dbReference type="ARBA" id="ARBA00009565"/>
    </source>
</evidence>
<accession>A0ABM5ESU3</accession>
<evidence type="ECO:0000256" key="4">
    <source>
        <dbReference type="ARBA" id="ARBA00022989"/>
    </source>
</evidence>
<dbReference type="PANTHER" id="PTHR23320">
    <property type="entry name" value="MEMBRANE-SPANNING 4-DOMAINS SUBFAMILY A MS4A -RELATED"/>
    <property type="match status" value="1"/>
</dbReference>
<evidence type="ECO:0000313" key="8">
    <source>
        <dbReference type="RefSeq" id="XP_072836224.1"/>
    </source>
</evidence>
<comment type="subcellular location">
    <subcellularLocation>
        <location evidence="1">Membrane</location>
        <topology evidence="1">Multi-pass membrane protein</topology>
    </subcellularLocation>
</comment>
<dbReference type="InterPro" id="IPR007237">
    <property type="entry name" value="CD20-like"/>
</dbReference>
<dbReference type="InterPro" id="IPR030417">
    <property type="entry name" value="MS4A"/>
</dbReference>
<dbReference type="Pfam" id="PF04103">
    <property type="entry name" value="CD20"/>
    <property type="match status" value="1"/>
</dbReference>
<feature type="transmembrane region" description="Helical" evidence="6">
    <location>
        <begin position="116"/>
        <end position="140"/>
    </location>
</feature>
<dbReference type="GeneID" id="110071081"/>
<name>A0ABM5ESU3_9SAUR</name>
<evidence type="ECO:0000256" key="6">
    <source>
        <dbReference type="SAM" id="Phobius"/>
    </source>
</evidence>